<dbReference type="InterPro" id="IPR050747">
    <property type="entry name" value="Mitochondrial_chaperone_BCS1"/>
</dbReference>
<dbReference type="Pfam" id="PF00004">
    <property type="entry name" value="AAA"/>
    <property type="match status" value="1"/>
</dbReference>
<comment type="similarity">
    <text evidence="2">Belongs to the AAA ATPase family. BCS1 subfamily.</text>
</comment>
<reference evidence="15 16" key="1">
    <citation type="journal article" date="2018" name="Evol. Lett.">
        <title>Horizontal gene cluster transfer increased hallucinogenic mushroom diversity.</title>
        <authorList>
            <person name="Reynolds H.T."/>
            <person name="Vijayakumar V."/>
            <person name="Gluck-Thaler E."/>
            <person name="Korotkin H.B."/>
            <person name="Matheny P.B."/>
            <person name="Slot J.C."/>
        </authorList>
    </citation>
    <scope>NUCLEOTIDE SEQUENCE [LARGE SCALE GENOMIC DNA]</scope>
    <source>
        <strain evidence="15 16">2629</strain>
    </source>
</reference>
<keyword evidence="7 12" id="KW-0067">ATP-binding</keyword>
<dbReference type="OrthoDB" id="10251412at2759"/>
<dbReference type="InterPro" id="IPR003593">
    <property type="entry name" value="AAA+_ATPase"/>
</dbReference>
<keyword evidence="5" id="KW-0999">Mitochondrion inner membrane</keyword>
<gene>
    <name evidence="15" type="ORF">CVT24_005909</name>
</gene>
<dbReference type="InterPro" id="IPR003960">
    <property type="entry name" value="ATPase_AAA_CS"/>
</dbReference>
<dbReference type="GO" id="GO:0005743">
    <property type="term" value="C:mitochondrial inner membrane"/>
    <property type="evidence" value="ECO:0007669"/>
    <property type="project" value="UniProtKB-SubCell"/>
</dbReference>
<dbReference type="PANTHER" id="PTHR23070">
    <property type="entry name" value="BCS1 AAA-TYPE ATPASE"/>
    <property type="match status" value="1"/>
</dbReference>
<keyword evidence="10" id="KW-0472">Membrane</keyword>
<evidence type="ECO:0000256" key="7">
    <source>
        <dbReference type="ARBA" id="ARBA00022840"/>
    </source>
</evidence>
<feature type="domain" description="AAA+ ATPase" evidence="13">
    <location>
        <begin position="269"/>
        <end position="400"/>
    </location>
</feature>
<dbReference type="EMBL" id="NHTK01006132">
    <property type="protein sequence ID" value="PPQ63054.1"/>
    <property type="molecule type" value="Genomic_DNA"/>
</dbReference>
<protein>
    <recommendedName>
        <fullName evidence="17">AAA+ ATPase domain-containing protein</fullName>
    </recommendedName>
</protein>
<evidence type="ECO:0000256" key="12">
    <source>
        <dbReference type="RuleBase" id="RU003651"/>
    </source>
</evidence>
<evidence type="ECO:0000256" key="8">
    <source>
        <dbReference type="ARBA" id="ARBA00022989"/>
    </source>
</evidence>
<organism evidence="15 16">
    <name type="scientific">Panaeolus cyanescens</name>
    <dbReference type="NCBI Taxonomy" id="181874"/>
    <lineage>
        <taxon>Eukaryota</taxon>
        <taxon>Fungi</taxon>
        <taxon>Dikarya</taxon>
        <taxon>Basidiomycota</taxon>
        <taxon>Agaricomycotina</taxon>
        <taxon>Agaricomycetes</taxon>
        <taxon>Agaricomycetidae</taxon>
        <taxon>Agaricales</taxon>
        <taxon>Agaricineae</taxon>
        <taxon>Galeropsidaceae</taxon>
        <taxon>Panaeolus</taxon>
    </lineage>
</organism>
<dbReference type="InterPro" id="IPR057495">
    <property type="entry name" value="AAA_lid_BCS1"/>
</dbReference>
<evidence type="ECO:0008006" key="17">
    <source>
        <dbReference type="Google" id="ProtNLM"/>
    </source>
</evidence>
<dbReference type="InterPro" id="IPR027417">
    <property type="entry name" value="P-loop_NTPase"/>
</dbReference>
<keyword evidence="8" id="KW-1133">Transmembrane helix</keyword>
<dbReference type="SMART" id="SM01024">
    <property type="entry name" value="BCS1_N"/>
    <property type="match status" value="1"/>
</dbReference>
<evidence type="ECO:0000256" key="2">
    <source>
        <dbReference type="ARBA" id="ARBA00007448"/>
    </source>
</evidence>
<evidence type="ECO:0000256" key="5">
    <source>
        <dbReference type="ARBA" id="ARBA00022792"/>
    </source>
</evidence>
<feature type="domain" description="BCS1 N-terminal" evidence="14">
    <location>
        <begin position="57"/>
        <end position="238"/>
    </location>
</feature>
<dbReference type="Gene3D" id="3.40.50.300">
    <property type="entry name" value="P-loop containing nucleotide triphosphate hydrolases"/>
    <property type="match status" value="1"/>
</dbReference>
<comment type="subcellular location">
    <subcellularLocation>
        <location evidence="1">Mitochondrion inner membrane</location>
        <topology evidence="1">Single-pass membrane protein</topology>
    </subcellularLocation>
</comment>
<evidence type="ECO:0000313" key="16">
    <source>
        <dbReference type="Proteomes" id="UP000284842"/>
    </source>
</evidence>
<dbReference type="Pfam" id="PF25426">
    <property type="entry name" value="AAA_lid_BCS1"/>
    <property type="match status" value="1"/>
</dbReference>
<evidence type="ECO:0000256" key="11">
    <source>
        <dbReference type="ARBA" id="ARBA00048778"/>
    </source>
</evidence>
<keyword evidence="3" id="KW-0812">Transmembrane</keyword>
<comment type="caution">
    <text evidence="15">The sequence shown here is derived from an EMBL/GenBank/DDBJ whole genome shotgun (WGS) entry which is preliminary data.</text>
</comment>
<evidence type="ECO:0000256" key="6">
    <source>
        <dbReference type="ARBA" id="ARBA00022801"/>
    </source>
</evidence>
<sequence>MSIDSFGPQRNVSVPSEQLLPPSEVSSVITPTSIPEPSIFRKFIDDNPYFQAGFGLMALGVGLTALRQGAVLGTSALRRRMLVTLEMNNKDKSYEWFLVWMAKQTALQARKPNRFTPWAKSHQLSVETTVEQRKNGSSSAAFRLVAGPGVHYVQYEGAWMQVKRERETRSMQIMSGTPWETVTLTTLSKDRYLFPKLLAEARDLAMRGQEGKLVIHTAWGIEWRPFGQPRQKRPLHSVVLAPGVAENITNDVQSFLDRKQWYADRGIPYRRGYLLHGPPGSGKTSFIQALAGHLSYDICVLNLSERGLADDKLFHLLSNAPERSIVLIEDIDAAFNKRVQTSEDGYQSSVTFSGFLNALDGVASGEERIIFMTTNHPEKLDPALIRPGRVDLMEIIDDATPEQARNLFDRFYSGLDQSSSNLEALAAQSKKLGQLVEEEMKKGRRISMAALQGLFIRNESHEVLEKCQELFISRRR</sequence>
<dbReference type="Pfam" id="PF08740">
    <property type="entry name" value="BCS1_N"/>
    <property type="match status" value="1"/>
</dbReference>
<evidence type="ECO:0000256" key="3">
    <source>
        <dbReference type="ARBA" id="ARBA00022692"/>
    </source>
</evidence>
<keyword evidence="6" id="KW-0378">Hydrolase</keyword>
<dbReference type="InParanoid" id="A0A409V8W7"/>
<dbReference type="PROSITE" id="PS00674">
    <property type="entry name" value="AAA"/>
    <property type="match status" value="1"/>
</dbReference>
<evidence type="ECO:0000256" key="1">
    <source>
        <dbReference type="ARBA" id="ARBA00004434"/>
    </source>
</evidence>
<dbReference type="GO" id="GO:0016887">
    <property type="term" value="F:ATP hydrolysis activity"/>
    <property type="evidence" value="ECO:0007669"/>
    <property type="project" value="InterPro"/>
</dbReference>
<evidence type="ECO:0000259" key="14">
    <source>
        <dbReference type="SMART" id="SM01024"/>
    </source>
</evidence>
<dbReference type="SMART" id="SM00382">
    <property type="entry name" value="AAA"/>
    <property type="match status" value="1"/>
</dbReference>
<dbReference type="InterPro" id="IPR014851">
    <property type="entry name" value="BCS1_N"/>
</dbReference>
<dbReference type="GO" id="GO:0005524">
    <property type="term" value="F:ATP binding"/>
    <property type="evidence" value="ECO:0007669"/>
    <property type="project" value="UniProtKB-KW"/>
</dbReference>
<evidence type="ECO:0000256" key="4">
    <source>
        <dbReference type="ARBA" id="ARBA00022741"/>
    </source>
</evidence>
<evidence type="ECO:0000256" key="9">
    <source>
        <dbReference type="ARBA" id="ARBA00023128"/>
    </source>
</evidence>
<evidence type="ECO:0000259" key="13">
    <source>
        <dbReference type="SMART" id="SM00382"/>
    </source>
</evidence>
<keyword evidence="4 12" id="KW-0547">Nucleotide-binding</keyword>
<dbReference type="Proteomes" id="UP000284842">
    <property type="component" value="Unassembled WGS sequence"/>
</dbReference>
<evidence type="ECO:0000313" key="15">
    <source>
        <dbReference type="EMBL" id="PPQ63054.1"/>
    </source>
</evidence>
<evidence type="ECO:0000256" key="10">
    <source>
        <dbReference type="ARBA" id="ARBA00023136"/>
    </source>
</evidence>
<dbReference type="AlphaFoldDB" id="A0A409V8W7"/>
<keyword evidence="9" id="KW-0496">Mitochondrion</keyword>
<dbReference type="CDD" id="cd19510">
    <property type="entry name" value="RecA-like_BCS1"/>
    <property type="match status" value="1"/>
</dbReference>
<name>A0A409V8W7_9AGAR</name>
<dbReference type="SUPFAM" id="SSF52540">
    <property type="entry name" value="P-loop containing nucleoside triphosphate hydrolases"/>
    <property type="match status" value="1"/>
</dbReference>
<keyword evidence="16" id="KW-1185">Reference proteome</keyword>
<dbReference type="FunCoup" id="A0A409V8W7">
    <property type="interactions" value="139"/>
</dbReference>
<comment type="catalytic activity">
    <reaction evidence="11">
        <text>ATP + H2O = ADP + phosphate + H(+)</text>
        <dbReference type="Rhea" id="RHEA:13065"/>
        <dbReference type="ChEBI" id="CHEBI:15377"/>
        <dbReference type="ChEBI" id="CHEBI:15378"/>
        <dbReference type="ChEBI" id="CHEBI:30616"/>
        <dbReference type="ChEBI" id="CHEBI:43474"/>
        <dbReference type="ChEBI" id="CHEBI:456216"/>
    </reaction>
    <physiologicalReaction direction="left-to-right" evidence="11">
        <dbReference type="Rhea" id="RHEA:13066"/>
    </physiologicalReaction>
</comment>
<dbReference type="GO" id="GO:0034551">
    <property type="term" value="P:mitochondrial respiratory chain complex III assembly"/>
    <property type="evidence" value="ECO:0007669"/>
    <property type="project" value="UniProtKB-ARBA"/>
</dbReference>
<accession>A0A409V8W7</accession>
<proteinExistence type="inferred from homology"/>
<dbReference type="STRING" id="181874.A0A409V8W7"/>
<dbReference type="FunFam" id="3.40.50.300:FF:000768">
    <property type="entry name" value="Probable mitochondrial chaperone bcs1"/>
    <property type="match status" value="1"/>
</dbReference>
<dbReference type="InterPro" id="IPR003959">
    <property type="entry name" value="ATPase_AAA_core"/>
</dbReference>